<comment type="caution">
    <text evidence="3">The sequence shown here is derived from an EMBL/GenBank/DDBJ whole genome shotgun (WGS) entry which is preliminary data.</text>
</comment>
<evidence type="ECO:0000313" key="3">
    <source>
        <dbReference type="EMBL" id="TVT27783.1"/>
    </source>
</evidence>
<evidence type="ECO:0000259" key="2">
    <source>
        <dbReference type="PROSITE" id="PS51708"/>
    </source>
</evidence>
<sequence length="259" mass="30457">METVQDVLSKRARRLKQSHTDYLNNPYHPKTTHAMRVNSRKLRSLLSFLKPTIEEGKYKKLNKALKDLAQVYGPLRELDVLIDLCNQIALKSPELSDHNQQMFRYLHKERNEEMERTLVEADNNLKTIETVEADLNGLIFNIDAEWDDFITEHLEKKNKDLKAAYQNVDRNNYEAVHDIRKEAKKLRYSARYLGKLASMKHKGIRKDARRIQEEFGKLTDAHVNEEMLADYADKVDDKHLKETFRKMSEAQESIDRADN</sequence>
<dbReference type="OrthoDB" id="2388260at2"/>
<dbReference type="PROSITE" id="PS51708">
    <property type="entry name" value="CHAD"/>
    <property type="match status" value="1"/>
</dbReference>
<dbReference type="SMART" id="SM00880">
    <property type="entry name" value="CHAD"/>
    <property type="match status" value="1"/>
</dbReference>
<evidence type="ECO:0000313" key="4">
    <source>
        <dbReference type="Proteomes" id="UP000315103"/>
    </source>
</evidence>
<keyword evidence="1" id="KW-0175">Coiled coil</keyword>
<organism evidence="3 4">
    <name type="scientific">Salinicoccus cyprini</name>
    <dbReference type="NCBI Taxonomy" id="2493691"/>
    <lineage>
        <taxon>Bacteria</taxon>
        <taxon>Bacillati</taxon>
        <taxon>Bacillota</taxon>
        <taxon>Bacilli</taxon>
        <taxon>Bacillales</taxon>
        <taxon>Staphylococcaceae</taxon>
        <taxon>Salinicoccus</taxon>
    </lineage>
</organism>
<protein>
    <submittedName>
        <fullName evidence="3">CHAD domain-containing protein</fullName>
    </submittedName>
</protein>
<dbReference type="Pfam" id="PF05235">
    <property type="entry name" value="CHAD"/>
    <property type="match status" value="1"/>
</dbReference>
<dbReference type="RefSeq" id="WP_145288788.1">
    <property type="nucleotide sequence ID" value="NZ_VMSJ01000003.1"/>
</dbReference>
<keyword evidence="4" id="KW-1185">Reference proteome</keyword>
<dbReference type="EMBL" id="VMSJ01000003">
    <property type="protein sequence ID" value="TVT27783.1"/>
    <property type="molecule type" value="Genomic_DNA"/>
</dbReference>
<dbReference type="Gene3D" id="1.40.20.10">
    <property type="entry name" value="CHAD domain"/>
    <property type="match status" value="1"/>
</dbReference>
<dbReference type="PANTHER" id="PTHR39339">
    <property type="entry name" value="SLR1444 PROTEIN"/>
    <property type="match status" value="1"/>
</dbReference>
<feature type="domain" description="CHAD" evidence="2">
    <location>
        <begin position="1"/>
        <end position="259"/>
    </location>
</feature>
<feature type="coiled-coil region" evidence="1">
    <location>
        <begin position="111"/>
        <end position="171"/>
    </location>
</feature>
<accession>A0A558AU46</accession>
<proteinExistence type="predicted"/>
<dbReference type="InterPro" id="IPR007899">
    <property type="entry name" value="CHAD_dom"/>
</dbReference>
<dbReference type="Proteomes" id="UP000315103">
    <property type="component" value="Unassembled WGS sequence"/>
</dbReference>
<dbReference type="AlphaFoldDB" id="A0A558AU46"/>
<name>A0A558AU46_9STAP</name>
<evidence type="ECO:0000256" key="1">
    <source>
        <dbReference type="SAM" id="Coils"/>
    </source>
</evidence>
<gene>
    <name evidence="3" type="ORF">FO441_08735</name>
</gene>
<dbReference type="PANTHER" id="PTHR39339:SF1">
    <property type="entry name" value="CHAD DOMAIN-CONTAINING PROTEIN"/>
    <property type="match status" value="1"/>
</dbReference>
<reference evidence="3 4" key="1">
    <citation type="submission" date="2019-07" db="EMBL/GenBank/DDBJ databases">
        <title>Salinicoccus cyprini sp. nov., isolated from gastro-intestinal tract of mirror carp, Cyprinus carpio var. specularis, collected from Gobind Sagar Reservoir, Himachal Pradesh, India.</title>
        <authorList>
            <person name="Talwar C."/>
            <person name="Singh A.K."/>
            <person name="Lal R."/>
            <person name="Negi R.K."/>
        </authorList>
    </citation>
    <scope>NUCLEOTIDE SEQUENCE [LARGE SCALE GENOMIC DNA]</scope>
    <source>
        <strain evidence="3 4">CT19</strain>
    </source>
</reference>
<dbReference type="InterPro" id="IPR038186">
    <property type="entry name" value="CHAD_dom_sf"/>
</dbReference>